<dbReference type="Gene3D" id="3.30.465.10">
    <property type="match status" value="2"/>
</dbReference>
<dbReference type="Pfam" id="PF01565">
    <property type="entry name" value="FAD_binding_4"/>
    <property type="match status" value="1"/>
</dbReference>
<evidence type="ECO:0000256" key="3">
    <source>
        <dbReference type="ARBA" id="ARBA00022630"/>
    </source>
</evidence>
<dbReference type="InterPro" id="IPR036318">
    <property type="entry name" value="FAD-bd_PCMH-like_sf"/>
</dbReference>
<feature type="chain" id="PRO_5034759128" evidence="6">
    <location>
        <begin position="20"/>
        <end position="573"/>
    </location>
</feature>
<sequence>MKSLASYLALVLYALLAHSTSEDLISKSSVCRNVPGSSGYPTPAAWDAFNKTISGRLVGVVPSAKYCASLPGSCTDAQWGSALFRSTIPGATDQFNWEQGYDLKPPSLCLRNSTTCGQGDVPLYSVEAETAADIQAAVKFSSAHNLRLVIKSTGHDYLGRSTAPNSLLVRTSNFKDISFSDSFFIGSKNMGSVVTMGSGVYSHTLYEKGKAAGKIAVGGAAATVANAGGYVQGAGHSALSPTFGLGADNVLEFHIVIASGELLQVNSISHPDLFYALRGGGAGSWGIIVSATFRTFPTFNATSSLIILVAANHTVLSSITTLHAQHIFDWDSVGAGQYFWAVTNGTGSDAFSAFALNTYMPDTTPEQSLTLLSPFLNASLALPGVFLFSQNFTYGDINDALFQPDDDVGFNTVLGSRLIPAATYRHSPEAVGKAYEKLLAGGATQILGHLVAGGKVAENANISSAVHPAWRTAKTHLVVSSSWDDSASLAEIHEIRNFFQTTQVPILEEITGPHAAAYSNEADLLEPSFQTTFFGPNYAKLSSIKKKYDPNDLFIVGAGVGSERWDEWGLCQV</sequence>
<evidence type="ECO:0000313" key="8">
    <source>
        <dbReference type="EMBL" id="KAF7341410.1"/>
    </source>
</evidence>
<dbReference type="InterPro" id="IPR016169">
    <property type="entry name" value="FAD-bd_PCMH_sub2"/>
</dbReference>
<dbReference type="Proteomes" id="UP000620124">
    <property type="component" value="Unassembled WGS sequence"/>
</dbReference>
<keyword evidence="6" id="KW-0732">Signal</keyword>
<evidence type="ECO:0000256" key="4">
    <source>
        <dbReference type="ARBA" id="ARBA00022827"/>
    </source>
</evidence>
<gene>
    <name evidence="8" type="ORF">MVEN_01877900</name>
</gene>
<dbReference type="PANTHER" id="PTHR42973">
    <property type="entry name" value="BINDING OXIDOREDUCTASE, PUTATIVE (AFU_ORTHOLOGUE AFUA_1G17690)-RELATED"/>
    <property type="match status" value="1"/>
</dbReference>
<dbReference type="Pfam" id="PF08031">
    <property type="entry name" value="BBE"/>
    <property type="match status" value="1"/>
</dbReference>
<dbReference type="EMBL" id="JACAZI010000018">
    <property type="protein sequence ID" value="KAF7341410.1"/>
    <property type="molecule type" value="Genomic_DNA"/>
</dbReference>
<protein>
    <submittedName>
        <fullName evidence="8">FAD-binding domain-containing protein</fullName>
    </submittedName>
</protein>
<keyword evidence="4" id="KW-0274">FAD</keyword>
<dbReference type="OrthoDB" id="9983560at2759"/>
<keyword evidence="9" id="KW-1185">Reference proteome</keyword>
<dbReference type="PROSITE" id="PS51387">
    <property type="entry name" value="FAD_PCMH"/>
    <property type="match status" value="1"/>
</dbReference>
<reference evidence="8" key="1">
    <citation type="submission" date="2020-05" db="EMBL/GenBank/DDBJ databases">
        <title>Mycena genomes resolve the evolution of fungal bioluminescence.</title>
        <authorList>
            <person name="Tsai I.J."/>
        </authorList>
    </citation>
    <scope>NUCLEOTIDE SEQUENCE</scope>
    <source>
        <strain evidence="8">CCC161011</strain>
    </source>
</reference>
<dbReference type="PROSITE" id="PS00862">
    <property type="entry name" value="OX2_COVAL_FAD"/>
    <property type="match status" value="1"/>
</dbReference>
<comment type="caution">
    <text evidence="8">The sequence shown here is derived from an EMBL/GenBank/DDBJ whole genome shotgun (WGS) entry which is preliminary data.</text>
</comment>
<evidence type="ECO:0000256" key="6">
    <source>
        <dbReference type="SAM" id="SignalP"/>
    </source>
</evidence>
<keyword evidence="5" id="KW-0560">Oxidoreductase</keyword>
<name>A0A8H7CKX7_9AGAR</name>
<dbReference type="InterPro" id="IPR016166">
    <property type="entry name" value="FAD-bd_PCMH"/>
</dbReference>
<evidence type="ECO:0000313" key="9">
    <source>
        <dbReference type="Proteomes" id="UP000620124"/>
    </source>
</evidence>
<feature type="domain" description="FAD-binding PCMH-type" evidence="7">
    <location>
        <begin position="118"/>
        <end position="298"/>
    </location>
</feature>
<dbReference type="PANTHER" id="PTHR42973:SF39">
    <property type="entry name" value="FAD-BINDING PCMH-TYPE DOMAIN-CONTAINING PROTEIN"/>
    <property type="match status" value="1"/>
</dbReference>
<dbReference type="GO" id="GO:0016491">
    <property type="term" value="F:oxidoreductase activity"/>
    <property type="evidence" value="ECO:0007669"/>
    <property type="project" value="UniProtKB-KW"/>
</dbReference>
<dbReference type="InterPro" id="IPR006093">
    <property type="entry name" value="Oxy_OxRdtase_FAD_BS"/>
</dbReference>
<evidence type="ECO:0000256" key="5">
    <source>
        <dbReference type="ARBA" id="ARBA00023002"/>
    </source>
</evidence>
<proteinExistence type="inferred from homology"/>
<evidence type="ECO:0000256" key="2">
    <source>
        <dbReference type="ARBA" id="ARBA00005466"/>
    </source>
</evidence>
<accession>A0A8H7CKX7</accession>
<dbReference type="GO" id="GO:0071949">
    <property type="term" value="F:FAD binding"/>
    <property type="evidence" value="ECO:0007669"/>
    <property type="project" value="InterPro"/>
</dbReference>
<dbReference type="InterPro" id="IPR012951">
    <property type="entry name" value="BBE"/>
</dbReference>
<comment type="cofactor">
    <cofactor evidence="1">
        <name>FAD</name>
        <dbReference type="ChEBI" id="CHEBI:57692"/>
    </cofactor>
</comment>
<evidence type="ECO:0000259" key="7">
    <source>
        <dbReference type="PROSITE" id="PS51387"/>
    </source>
</evidence>
<dbReference type="AlphaFoldDB" id="A0A8H7CKX7"/>
<dbReference type="SUPFAM" id="SSF56176">
    <property type="entry name" value="FAD-binding/transporter-associated domain-like"/>
    <property type="match status" value="1"/>
</dbReference>
<comment type="similarity">
    <text evidence="2">Belongs to the oxygen-dependent FAD-linked oxidoreductase family.</text>
</comment>
<dbReference type="InterPro" id="IPR050416">
    <property type="entry name" value="FAD-linked_Oxidoreductase"/>
</dbReference>
<dbReference type="InterPro" id="IPR006094">
    <property type="entry name" value="Oxid_FAD_bind_N"/>
</dbReference>
<feature type="signal peptide" evidence="6">
    <location>
        <begin position="1"/>
        <end position="19"/>
    </location>
</feature>
<keyword evidence="3" id="KW-0285">Flavoprotein</keyword>
<evidence type="ECO:0000256" key="1">
    <source>
        <dbReference type="ARBA" id="ARBA00001974"/>
    </source>
</evidence>
<organism evidence="8 9">
    <name type="scientific">Mycena venus</name>
    <dbReference type="NCBI Taxonomy" id="2733690"/>
    <lineage>
        <taxon>Eukaryota</taxon>
        <taxon>Fungi</taxon>
        <taxon>Dikarya</taxon>
        <taxon>Basidiomycota</taxon>
        <taxon>Agaricomycotina</taxon>
        <taxon>Agaricomycetes</taxon>
        <taxon>Agaricomycetidae</taxon>
        <taxon>Agaricales</taxon>
        <taxon>Marasmiineae</taxon>
        <taxon>Mycenaceae</taxon>
        <taxon>Mycena</taxon>
    </lineage>
</organism>